<dbReference type="EMBL" id="BRZM01002706">
    <property type="protein sequence ID" value="GLD75110.1"/>
    <property type="molecule type" value="Genomic_DNA"/>
</dbReference>
<evidence type="ECO:0000313" key="3">
    <source>
        <dbReference type="Proteomes" id="UP001279410"/>
    </source>
</evidence>
<dbReference type="AlphaFoldDB" id="A0AAD3NNK2"/>
<evidence type="ECO:0000256" key="1">
    <source>
        <dbReference type="SAM" id="MobiDB-lite"/>
    </source>
</evidence>
<evidence type="ECO:0000313" key="2">
    <source>
        <dbReference type="EMBL" id="GLD75110.1"/>
    </source>
</evidence>
<sequence>MTVLVSLRYLQTAVEGAMALEDPEGESVGYLLEKGVKETIEDVKINVMTMLKLAQVDPAEASPDGEKAADATPPAS</sequence>
<protein>
    <submittedName>
        <fullName evidence="2">RDS/peripherin-like protein xRDS35</fullName>
    </submittedName>
</protein>
<name>A0AAD3NNK2_LATJO</name>
<dbReference type="Proteomes" id="UP001279410">
    <property type="component" value="Unassembled WGS sequence"/>
</dbReference>
<proteinExistence type="predicted"/>
<comment type="caution">
    <text evidence="2">The sequence shown here is derived from an EMBL/GenBank/DDBJ whole genome shotgun (WGS) entry which is preliminary data.</text>
</comment>
<gene>
    <name evidence="2" type="ORF">AKAME5_002644300</name>
</gene>
<accession>A0AAD3NNK2</accession>
<reference evidence="2" key="1">
    <citation type="submission" date="2022-08" db="EMBL/GenBank/DDBJ databases">
        <title>Genome sequencing of akame (Lates japonicus).</title>
        <authorList>
            <person name="Hashiguchi Y."/>
            <person name="Takahashi H."/>
        </authorList>
    </citation>
    <scope>NUCLEOTIDE SEQUENCE</scope>
    <source>
        <strain evidence="2">Kochi</strain>
    </source>
</reference>
<organism evidence="2 3">
    <name type="scientific">Lates japonicus</name>
    <name type="common">Japanese lates</name>
    <dbReference type="NCBI Taxonomy" id="270547"/>
    <lineage>
        <taxon>Eukaryota</taxon>
        <taxon>Metazoa</taxon>
        <taxon>Chordata</taxon>
        <taxon>Craniata</taxon>
        <taxon>Vertebrata</taxon>
        <taxon>Euteleostomi</taxon>
        <taxon>Actinopterygii</taxon>
        <taxon>Neopterygii</taxon>
        <taxon>Teleostei</taxon>
        <taxon>Neoteleostei</taxon>
        <taxon>Acanthomorphata</taxon>
        <taxon>Carangaria</taxon>
        <taxon>Carangaria incertae sedis</taxon>
        <taxon>Centropomidae</taxon>
        <taxon>Lates</taxon>
    </lineage>
</organism>
<keyword evidence="3" id="KW-1185">Reference proteome</keyword>
<feature type="region of interest" description="Disordered" evidence="1">
    <location>
        <begin position="56"/>
        <end position="76"/>
    </location>
</feature>